<name>A0A8J4EBD3_9ACTN</name>
<dbReference type="InterPro" id="IPR016040">
    <property type="entry name" value="NAD(P)-bd_dom"/>
</dbReference>
<gene>
    <name evidence="2" type="ORF">Voc01_033860</name>
</gene>
<dbReference type="AlphaFoldDB" id="A0A8J4EBD3"/>
<protein>
    <submittedName>
        <fullName evidence="2">NmrA family transcriptional regulator</fullName>
    </submittedName>
</protein>
<dbReference type="InterPro" id="IPR036291">
    <property type="entry name" value="NAD(P)-bd_dom_sf"/>
</dbReference>
<sequence length="284" mass="29145">MIVITGASGRLGSRIVDRLLSRVPASTVGVSVTDVAKAAHLEARGVRVRHGDFTDPATLAHAFEGADRVLVVSAAIAGAGGASANIAAIDAARAAGAGRILYTSHQGASADSLFPAMVTHARTEEHLAGTGVPYLCLRNGFYASTLDPHLDAAVATGRLVAPEDGPVSWTGHDDLADAAAALLVGGEPGVTPPLTAPDMLDLAAVAAILSGITGREITRVVTGDEEWVEASVARGMPRAYAEFGLGVYRAARRGEFAVTDPTLETLIGRPAESVRTRLERTVAG</sequence>
<dbReference type="InterPro" id="IPR052718">
    <property type="entry name" value="NmrA-type_oxidoreductase"/>
</dbReference>
<dbReference type="PANTHER" id="PTHR47129">
    <property type="entry name" value="QUINONE OXIDOREDUCTASE 2"/>
    <property type="match status" value="1"/>
</dbReference>
<reference evidence="2" key="1">
    <citation type="submission" date="2021-01" db="EMBL/GenBank/DDBJ databases">
        <title>Whole genome shotgun sequence of Virgisporangium ochraceum NBRC 16418.</title>
        <authorList>
            <person name="Komaki H."/>
            <person name="Tamura T."/>
        </authorList>
    </citation>
    <scope>NUCLEOTIDE SEQUENCE</scope>
    <source>
        <strain evidence="2">NBRC 16418</strain>
    </source>
</reference>
<accession>A0A8J4EBD3</accession>
<dbReference type="Gene3D" id="3.90.25.10">
    <property type="entry name" value="UDP-galactose 4-epimerase, domain 1"/>
    <property type="match status" value="1"/>
</dbReference>
<evidence type="ECO:0000313" key="3">
    <source>
        <dbReference type="Proteomes" id="UP000635606"/>
    </source>
</evidence>
<evidence type="ECO:0000259" key="1">
    <source>
        <dbReference type="Pfam" id="PF13460"/>
    </source>
</evidence>
<feature type="domain" description="NAD(P)-binding" evidence="1">
    <location>
        <begin position="6"/>
        <end position="144"/>
    </location>
</feature>
<dbReference type="RefSeq" id="WP_203928422.1">
    <property type="nucleotide sequence ID" value="NZ_BOPH01000043.1"/>
</dbReference>
<dbReference type="PANTHER" id="PTHR47129:SF1">
    <property type="entry name" value="NMRA-LIKE DOMAIN-CONTAINING PROTEIN"/>
    <property type="match status" value="1"/>
</dbReference>
<comment type="caution">
    <text evidence="2">The sequence shown here is derived from an EMBL/GenBank/DDBJ whole genome shotgun (WGS) entry which is preliminary data.</text>
</comment>
<keyword evidence="3" id="KW-1185">Reference proteome</keyword>
<dbReference type="Proteomes" id="UP000635606">
    <property type="component" value="Unassembled WGS sequence"/>
</dbReference>
<dbReference type="Pfam" id="PF13460">
    <property type="entry name" value="NAD_binding_10"/>
    <property type="match status" value="1"/>
</dbReference>
<organism evidence="2 3">
    <name type="scientific">Virgisporangium ochraceum</name>
    <dbReference type="NCBI Taxonomy" id="65505"/>
    <lineage>
        <taxon>Bacteria</taxon>
        <taxon>Bacillati</taxon>
        <taxon>Actinomycetota</taxon>
        <taxon>Actinomycetes</taxon>
        <taxon>Micromonosporales</taxon>
        <taxon>Micromonosporaceae</taxon>
        <taxon>Virgisporangium</taxon>
    </lineage>
</organism>
<dbReference type="SUPFAM" id="SSF51735">
    <property type="entry name" value="NAD(P)-binding Rossmann-fold domains"/>
    <property type="match status" value="1"/>
</dbReference>
<dbReference type="Gene3D" id="3.40.50.720">
    <property type="entry name" value="NAD(P)-binding Rossmann-like Domain"/>
    <property type="match status" value="1"/>
</dbReference>
<proteinExistence type="predicted"/>
<evidence type="ECO:0000313" key="2">
    <source>
        <dbReference type="EMBL" id="GIJ68469.1"/>
    </source>
</evidence>
<dbReference type="EMBL" id="BOPH01000043">
    <property type="protein sequence ID" value="GIJ68469.1"/>
    <property type="molecule type" value="Genomic_DNA"/>
</dbReference>